<dbReference type="InterPro" id="IPR042219">
    <property type="entry name" value="AAA_lid_11_sf"/>
</dbReference>
<feature type="domain" description="Dynein heavy chain AAA lid" evidence="5">
    <location>
        <begin position="972"/>
        <end position="1110"/>
    </location>
</feature>
<dbReference type="Proteomes" id="UP000326759">
    <property type="component" value="Unassembled WGS sequence"/>
</dbReference>
<dbReference type="GO" id="GO:0007018">
    <property type="term" value="P:microtubule-based movement"/>
    <property type="evidence" value="ECO:0007669"/>
    <property type="project" value="InterPro"/>
</dbReference>
<evidence type="ECO:0000313" key="7">
    <source>
        <dbReference type="Proteomes" id="UP000326759"/>
    </source>
</evidence>
<dbReference type="Gene3D" id="6.10.140.1060">
    <property type="match status" value="1"/>
</dbReference>
<evidence type="ECO:0000259" key="4">
    <source>
        <dbReference type="Pfam" id="PF12781"/>
    </source>
</evidence>
<dbReference type="InterPro" id="IPR043160">
    <property type="entry name" value="Dynein_C_barrel"/>
</dbReference>
<dbReference type="FunFam" id="3.40.50.300:FF:000598">
    <property type="entry name" value="Dynein cytoplasmic 2 heavy chain 1"/>
    <property type="match status" value="1"/>
</dbReference>
<organism evidence="6 7">
    <name type="scientific">Armadillidium nasatum</name>
    <dbReference type="NCBI Taxonomy" id="96803"/>
    <lineage>
        <taxon>Eukaryota</taxon>
        <taxon>Metazoa</taxon>
        <taxon>Ecdysozoa</taxon>
        <taxon>Arthropoda</taxon>
        <taxon>Crustacea</taxon>
        <taxon>Multicrustacea</taxon>
        <taxon>Malacostraca</taxon>
        <taxon>Eumalacostraca</taxon>
        <taxon>Peracarida</taxon>
        <taxon>Isopoda</taxon>
        <taxon>Oniscidea</taxon>
        <taxon>Crinocheta</taxon>
        <taxon>Armadillidiidae</taxon>
        <taxon>Armadillidium</taxon>
    </lineage>
</organism>
<dbReference type="Gene3D" id="3.40.50.300">
    <property type="entry name" value="P-loop containing nucleotide triphosphate hydrolases"/>
    <property type="match status" value="2"/>
</dbReference>
<evidence type="ECO:0000259" key="5">
    <source>
        <dbReference type="Pfam" id="PF18198"/>
    </source>
</evidence>
<dbReference type="Pfam" id="PF18198">
    <property type="entry name" value="AAA_lid_11"/>
    <property type="match status" value="1"/>
</dbReference>
<sequence>MDSSNPEFIARCESNPALYKQCTVLWDETWSSETLLMIPDLFLEDDEKTVSKSPDFLQKFLAIHDSLPEYLASPRRYLEFLKNYQRIFNEKRNGVIQRQSHLQAGVSKLNEAKEVVKELEAEAAVKEVVLNEKQSEANKALQLITDTMTNANEHKTEMERLKEQTVKENENIAQSINTLSVSSNVNSKTEPSSMNTPSVTSSINTLSVSSNVNTKTEPSRMNTPSVTSIEKDIDKELAEIEPLVREAKEAVGNIKQEALTEIRSLRAPPRNFDPRNVTGDDRKAVETLLKNKANSFEPAVAKRASAAAAPLAAWVKANVKFSYVLIKVKPLEEEQNTLQKLVSELSQSLETIPNEAALAAAFITYLSNAPEDVRKVNNGSLEFLGTEREQLQWKNEGLPSDQLSIENAIVILQTNQCAFLVDPSSQATQWLQEHLKGSTVEVTNQQDPKFGTTLELAVRFGKTLIIQEIDQIEPILYPLLRGDLISQDYNPSFKLYLATRNPQPELPPDTFGVVTSVNFTTTRAGLTGQLLAATLQVEKPDLEVRRTELLRQEEDLRVQLVNLEEQLLISLAESSGNILENKTLLESLEQAKSSSATIESSLKEFVSLQESLETERKSYLPLAQAASNLYFVILDLSKQNNMYRFSLTTYLNLFHKAMKSPVVNISSFLLLLSIIYTVVNISSDGSGTENRIQSLQRTLIDLVFSYISRSLFKSDRLMFALHLVHGMYPELFKEKEWDLFTGTVVTDVKADQAEIKASLPKWIDEERGYAVALLRQTFPELYKSLTLEDSSVWSGFANSSHCEVDFPVQMNNKLTQFQKLLVVQAIRPDRLQSALMNFASKALGKLKLVGILRLRNKNKIGLVAMGQGQSEIALSKLRESAQSGHWLCLKNLHLVTIWLPLLEKALNSLQPHEEFRLWLTAEPHPKFTPILLQSSLKITYEAPAGIKKNLQRTYDSWSPELIARGNNVNKGQSLFVLAWFHAVVQERRTYIPQGWSKFYEFSLADLKAGADILDRLYSNSDGELKWNTIHGLFENAIYGGRVDNVWDGRVLTAYLELFFNNEVIAGKRPAATHLAPNINIPTTVNYQDYTQLISSLPDDDEPVYFGLPANIERSWQRIASSQVISQLKVLMRSAELAYRFDREQWHEQLTPVLNLWKKLHQNQKANMFREELLTVPVYYSEEREQVIGTVDLPSSSQHHQWRQAGVALFLTT</sequence>
<evidence type="ECO:0000313" key="6">
    <source>
        <dbReference type="EMBL" id="KAB7504440.1"/>
    </source>
</evidence>
<dbReference type="InterPro" id="IPR004273">
    <property type="entry name" value="Dynein_heavy_D6_P-loop"/>
</dbReference>
<feature type="region of interest" description="Disordered" evidence="2">
    <location>
        <begin position="182"/>
        <end position="202"/>
    </location>
</feature>
<dbReference type="OrthoDB" id="10252139at2759"/>
<dbReference type="EMBL" id="SEYY01003171">
    <property type="protein sequence ID" value="KAB7504440.1"/>
    <property type="molecule type" value="Genomic_DNA"/>
</dbReference>
<dbReference type="GO" id="GO:0030286">
    <property type="term" value="C:dynein complex"/>
    <property type="evidence" value="ECO:0007669"/>
    <property type="project" value="InterPro"/>
</dbReference>
<evidence type="ECO:0000256" key="1">
    <source>
        <dbReference type="SAM" id="Coils"/>
    </source>
</evidence>
<dbReference type="Gene3D" id="1.10.8.1220">
    <property type="match status" value="1"/>
</dbReference>
<accession>A0A5N5THP4</accession>
<dbReference type="FunFam" id="1.10.8.720:FF:000006">
    <property type="entry name" value="cytoplasmic dynein 2 heavy chain 1"/>
    <property type="match status" value="1"/>
</dbReference>
<gene>
    <name evidence="6" type="primary">DHC1B</name>
    <name evidence="6" type="ORF">Anas_05739</name>
</gene>
<feature type="domain" description="Dynein heavy chain ATP-binding dynein motor region" evidence="4">
    <location>
        <begin position="392"/>
        <end position="598"/>
    </location>
</feature>
<dbReference type="GO" id="GO:0051959">
    <property type="term" value="F:dynein light intermediate chain binding"/>
    <property type="evidence" value="ECO:0007669"/>
    <property type="project" value="InterPro"/>
</dbReference>
<dbReference type="GO" id="GO:0008569">
    <property type="term" value="F:minus-end-directed microtubule motor activity"/>
    <property type="evidence" value="ECO:0007669"/>
    <property type="project" value="InterPro"/>
</dbReference>
<dbReference type="InterPro" id="IPR027417">
    <property type="entry name" value="P-loop_NTPase"/>
</dbReference>
<dbReference type="Pfam" id="PF03028">
    <property type="entry name" value="Dynein_heavy"/>
    <property type="match status" value="1"/>
</dbReference>
<dbReference type="InterPro" id="IPR035706">
    <property type="entry name" value="AAA_9"/>
</dbReference>
<dbReference type="InterPro" id="IPR026983">
    <property type="entry name" value="DHC"/>
</dbReference>
<evidence type="ECO:0000256" key="2">
    <source>
        <dbReference type="SAM" id="MobiDB-lite"/>
    </source>
</evidence>
<feature type="domain" description="Dynein heavy chain region D6 P-loop" evidence="3">
    <location>
        <begin position="857"/>
        <end position="939"/>
    </location>
</feature>
<evidence type="ECO:0000259" key="3">
    <source>
        <dbReference type="Pfam" id="PF03028"/>
    </source>
</evidence>
<protein>
    <submittedName>
        <fullName evidence="6">Cytoplasmic dynein 2 heavy chain 1</fullName>
    </submittedName>
</protein>
<dbReference type="AlphaFoldDB" id="A0A5N5THP4"/>
<name>A0A5N5THP4_9CRUS</name>
<comment type="caution">
    <text evidence="6">The sequence shown here is derived from an EMBL/GenBank/DDBJ whole genome shotgun (WGS) entry which is preliminary data.</text>
</comment>
<dbReference type="InterPro" id="IPR041658">
    <property type="entry name" value="AAA_lid_11"/>
</dbReference>
<proteinExistence type="predicted"/>
<dbReference type="GO" id="GO:0045505">
    <property type="term" value="F:dynein intermediate chain binding"/>
    <property type="evidence" value="ECO:0007669"/>
    <property type="project" value="InterPro"/>
</dbReference>
<keyword evidence="7" id="KW-1185">Reference proteome</keyword>
<reference evidence="6 7" key="1">
    <citation type="journal article" date="2019" name="PLoS Biol.">
        <title>Sex chromosomes control vertical transmission of feminizing Wolbachia symbionts in an isopod.</title>
        <authorList>
            <person name="Becking T."/>
            <person name="Chebbi M.A."/>
            <person name="Giraud I."/>
            <person name="Moumen B."/>
            <person name="Laverre T."/>
            <person name="Caubet Y."/>
            <person name="Peccoud J."/>
            <person name="Gilbert C."/>
            <person name="Cordaux R."/>
        </authorList>
    </citation>
    <scope>NUCLEOTIDE SEQUENCE [LARGE SCALE GENOMIC DNA]</scope>
    <source>
        <strain evidence="6">ANa2</strain>
        <tissue evidence="6">Whole body excluding digestive tract and cuticle</tissue>
    </source>
</reference>
<dbReference type="PANTHER" id="PTHR45703">
    <property type="entry name" value="DYNEIN HEAVY CHAIN"/>
    <property type="match status" value="1"/>
</dbReference>
<keyword evidence="1" id="KW-0175">Coiled coil</keyword>
<feature type="coiled-coil region" evidence="1">
    <location>
        <begin position="102"/>
        <end position="171"/>
    </location>
</feature>
<dbReference type="PANTHER" id="PTHR45703:SF22">
    <property type="entry name" value="DYNEIN CYTOPLASMIC 2 HEAVY CHAIN 1"/>
    <property type="match status" value="1"/>
</dbReference>
<dbReference type="Gene3D" id="3.10.490.20">
    <property type="match status" value="1"/>
</dbReference>
<dbReference type="Gene3D" id="1.10.8.720">
    <property type="entry name" value="Region D6 of dynein motor"/>
    <property type="match status" value="1"/>
</dbReference>
<dbReference type="Gene3D" id="1.20.920.60">
    <property type="match status" value="2"/>
</dbReference>
<dbReference type="Gene3D" id="1.20.920.20">
    <property type="match status" value="1"/>
</dbReference>
<dbReference type="Pfam" id="PF12781">
    <property type="entry name" value="AAA_9"/>
    <property type="match status" value="1"/>
</dbReference>